<protein>
    <submittedName>
        <fullName evidence="9">Glucose-methanol-choline oxidoreductase</fullName>
    </submittedName>
</protein>
<keyword evidence="3 6" id="KW-0285">Flavoprotein</keyword>
<dbReference type="InterPro" id="IPR000172">
    <property type="entry name" value="GMC_OxRdtase_N"/>
</dbReference>
<organism evidence="9 10">
    <name type="scientific">Hydrocarboniphaga effusa AP103</name>
    <dbReference type="NCBI Taxonomy" id="1172194"/>
    <lineage>
        <taxon>Bacteria</taxon>
        <taxon>Pseudomonadati</taxon>
        <taxon>Pseudomonadota</taxon>
        <taxon>Gammaproteobacteria</taxon>
        <taxon>Nevskiales</taxon>
        <taxon>Nevskiaceae</taxon>
        <taxon>Hydrocarboniphaga</taxon>
    </lineage>
</organism>
<evidence type="ECO:0000259" key="8">
    <source>
        <dbReference type="PROSITE" id="PS00624"/>
    </source>
</evidence>
<dbReference type="STRING" id="1172194.WQQ_09520"/>
<dbReference type="PATRIC" id="fig|1172194.4.peg.912"/>
<dbReference type="GO" id="GO:0050660">
    <property type="term" value="F:flavin adenine dinucleotide binding"/>
    <property type="evidence" value="ECO:0007669"/>
    <property type="project" value="InterPro"/>
</dbReference>
<evidence type="ECO:0000259" key="7">
    <source>
        <dbReference type="PROSITE" id="PS00623"/>
    </source>
</evidence>
<dbReference type="InterPro" id="IPR012132">
    <property type="entry name" value="GMC_OxRdtase"/>
</dbReference>
<comment type="caution">
    <text evidence="9">The sequence shown here is derived from an EMBL/GenBank/DDBJ whole genome shotgun (WGS) entry which is preliminary data.</text>
</comment>
<comment type="similarity">
    <text evidence="2 6">Belongs to the GMC oxidoreductase family.</text>
</comment>
<name>I8TAP4_9GAMM</name>
<evidence type="ECO:0000256" key="2">
    <source>
        <dbReference type="ARBA" id="ARBA00010790"/>
    </source>
</evidence>
<dbReference type="Gene3D" id="3.30.560.10">
    <property type="entry name" value="Glucose Oxidase, domain 3"/>
    <property type="match status" value="1"/>
</dbReference>
<evidence type="ECO:0000313" key="10">
    <source>
        <dbReference type="Proteomes" id="UP000003704"/>
    </source>
</evidence>
<dbReference type="InterPro" id="IPR036188">
    <property type="entry name" value="FAD/NAD-bd_sf"/>
</dbReference>
<keyword evidence="10" id="KW-1185">Reference proteome</keyword>
<dbReference type="PIRSF" id="PIRSF000137">
    <property type="entry name" value="Alcohol_oxidase"/>
    <property type="match status" value="1"/>
</dbReference>
<dbReference type="Gene3D" id="3.50.50.60">
    <property type="entry name" value="FAD/NAD(P)-binding domain"/>
    <property type="match status" value="1"/>
</dbReference>
<dbReference type="GO" id="GO:0016614">
    <property type="term" value="F:oxidoreductase activity, acting on CH-OH group of donors"/>
    <property type="evidence" value="ECO:0007669"/>
    <property type="project" value="InterPro"/>
</dbReference>
<dbReference type="RefSeq" id="WP_007183908.1">
    <property type="nucleotide sequence ID" value="NZ_AKGD01000001.1"/>
</dbReference>
<evidence type="ECO:0000256" key="4">
    <source>
        <dbReference type="ARBA" id="ARBA00022827"/>
    </source>
</evidence>
<dbReference type="EMBL" id="AKGD01000001">
    <property type="protein sequence ID" value="EIT70815.1"/>
    <property type="molecule type" value="Genomic_DNA"/>
</dbReference>
<dbReference type="PANTHER" id="PTHR11552:SF147">
    <property type="entry name" value="CHOLINE DEHYDROGENASE, MITOCHONDRIAL"/>
    <property type="match status" value="1"/>
</dbReference>
<evidence type="ECO:0000313" key="9">
    <source>
        <dbReference type="EMBL" id="EIT70815.1"/>
    </source>
</evidence>
<proteinExistence type="inferred from homology"/>
<evidence type="ECO:0000256" key="6">
    <source>
        <dbReference type="RuleBase" id="RU003968"/>
    </source>
</evidence>
<dbReference type="OrthoDB" id="9785276at2"/>
<evidence type="ECO:0000256" key="5">
    <source>
        <dbReference type="PIRSR" id="PIRSR000137-2"/>
    </source>
</evidence>
<feature type="binding site" evidence="5">
    <location>
        <position position="217"/>
    </location>
    <ligand>
        <name>FAD</name>
        <dbReference type="ChEBI" id="CHEBI:57692"/>
    </ligand>
</feature>
<dbReference type="Pfam" id="PF00732">
    <property type="entry name" value="GMC_oxred_N"/>
    <property type="match status" value="1"/>
</dbReference>
<dbReference type="InterPro" id="IPR007867">
    <property type="entry name" value="GMC_OxRtase_C"/>
</dbReference>
<keyword evidence="4 5" id="KW-0274">FAD</keyword>
<dbReference type="PROSITE" id="PS00624">
    <property type="entry name" value="GMC_OXRED_2"/>
    <property type="match status" value="1"/>
</dbReference>
<dbReference type="Pfam" id="PF05199">
    <property type="entry name" value="GMC_oxred_C"/>
    <property type="match status" value="1"/>
</dbReference>
<dbReference type="PANTHER" id="PTHR11552">
    <property type="entry name" value="GLUCOSE-METHANOL-CHOLINE GMC OXIDOREDUCTASE"/>
    <property type="match status" value="1"/>
</dbReference>
<evidence type="ECO:0000256" key="1">
    <source>
        <dbReference type="ARBA" id="ARBA00001974"/>
    </source>
</evidence>
<reference evidence="9 10" key="1">
    <citation type="journal article" date="2012" name="J. Bacteriol.">
        <title>Genome Sequence of n-Alkane-Degrading Hydrocarboniphaga effusa Strain AP103T (ATCC BAA-332T).</title>
        <authorList>
            <person name="Chang H.K."/>
            <person name="Zylstra G.J."/>
            <person name="Chae J.C."/>
        </authorList>
    </citation>
    <scope>NUCLEOTIDE SEQUENCE [LARGE SCALE GENOMIC DNA]</scope>
    <source>
        <strain evidence="9 10">AP103</strain>
    </source>
</reference>
<dbReference type="Proteomes" id="UP000003704">
    <property type="component" value="Unassembled WGS sequence"/>
</dbReference>
<accession>I8TAP4</accession>
<dbReference type="SUPFAM" id="SSF51905">
    <property type="entry name" value="FAD/NAD(P)-binding domain"/>
    <property type="match status" value="1"/>
</dbReference>
<sequence length="530" mass="57895">MSDYDFIIVGAGSAGCVLANRLSENPRYRVLLLEAGPEDRSPLIRMPKGFGKLLEDPRHTWRFRTSGATVETWVRGKTLGGSSAVNGMMYVRGQPQDYDDWEAAGCTGWGWNALGPIFKRIEDHALGADELRGSGGPLPISNPTSGDGSGDAICEATIEAGTQLGLERRDDLNRLDQQGIGLHQRTIRNGERWSAARAFLAPARSRRNLHVITDVQVDRLLFEGSRAVGIIGRKGEAPVRHHAREIILCAGALMSPVLLQRSGVGDAQRLAALGIETVVHSPHVGLHLREHRCVPIQFRLKQNVGYNVDLSGWRLLMQVLRYGLSKRGAMAGGAYDVAAFVRTRPEAPRPDAQLMMAPFSLQLDTEQRALEKQPGLQALGYCLRPQSEGSVLIDSSSPHVAPLIDPRYLTADHDRRVSIDLFRYLRRLFAQPPIASLLSAETVPGPSVETDDEIIESIHRYGLSGYHAAGTCRMGTGESAVTDPRLRVRGIAGLRVMDCSVMPTLVSGNTNAPVMAMAWHAADLILEDIH</sequence>
<dbReference type="AlphaFoldDB" id="I8TAP4"/>
<feature type="domain" description="Glucose-methanol-choline oxidoreductase N-terminal" evidence="7">
    <location>
        <begin position="76"/>
        <end position="99"/>
    </location>
</feature>
<dbReference type="SUPFAM" id="SSF54373">
    <property type="entry name" value="FAD-linked reductases, C-terminal domain"/>
    <property type="match status" value="1"/>
</dbReference>
<evidence type="ECO:0000256" key="3">
    <source>
        <dbReference type="ARBA" id="ARBA00022630"/>
    </source>
</evidence>
<feature type="domain" description="Glucose-methanol-choline oxidoreductase N-terminal" evidence="8">
    <location>
        <begin position="251"/>
        <end position="265"/>
    </location>
</feature>
<dbReference type="PROSITE" id="PS00623">
    <property type="entry name" value="GMC_OXRED_1"/>
    <property type="match status" value="1"/>
</dbReference>
<gene>
    <name evidence="9" type="ORF">WQQ_09520</name>
</gene>
<comment type="cofactor">
    <cofactor evidence="1 5">
        <name>FAD</name>
        <dbReference type="ChEBI" id="CHEBI:57692"/>
    </cofactor>
</comment>